<accession>A0A919E2F1</accession>
<evidence type="ECO:0000313" key="2">
    <source>
        <dbReference type="EMBL" id="GHF03571.1"/>
    </source>
</evidence>
<organism evidence="2 3">
    <name type="scientific">Streptomyces spiralis</name>
    <dbReference type="NCBI Taxonomy" id="66376"/>
    <lineage>
        <taxon>Bacteria</taxon>
        <taxon>Bacillati</taxon>
        <taxon>Actinomycetota</taxon>
        <taxon>Actinomycetes</taxon>
        <taxon>Kitasatosporales</taxon>
        <taxon>Streptomycetaceae</taxon>
        <taxon>Streptomyces</taxon>
    </lineage>
</organism>
<dbReference type="AlphaFoldDB" id="A0A919E2F1"/>
<feature type="compositionally biased region" description="Basic residues" evidence="1">
    <location>
        <begin position="1"/>
        <end position="11"/>
    </location>
</feature>
<keyword evidence="3" id="KW-1185">Reference proteome</keyword>
<name>A0A919E2F1_9ACTN</name>
<gene>
    <name evidence="2" type="ORF">GCM10014715_69740</name>
</gene>
<comment type="caution">
    <text evidence="2">The sequence shown here is derived from an EMBL/GenBank/DDBJ whole genome shotgun (WGS) entry which is preliminary data.</text>
</comment>
<feature type="compositionally biased region" description="Basic residues" evidence="1">
    <location>
        <begin position="69"/>
        <end position="78"/>
    </location>
</feature>
<dbReference type="EMBL" id="BNBC01000045">
    <property type="protein sequence ID" value="GHF03571.1"/>
    <property type="molecule type" value="Genomic_DNA"/>
</dbReference>
<evidence type="ECO:0000256" key="1">
    <source>
        <dbReference type="SAM" id="MobiDB-lite"/>
    </source>
</evidence>
<sequence>MARRGQRHPQRAHPERPQPPQRERQPHGPGFAGQPLHPMDGVLTHDGEHGVVRRDKSGKKGISPSGKASRARFRKHASTLRTGPMERPAHLVA</sequence>
<reference evidence="2" key="1">
    <citation type="journal article" date="2014" name="Int. J. Syst. Evol. Microbiol.">
        <title>Complete genome sequence of Corynebacterium casei LMG S-19264T (=DSM 44701T), isolated from a smear-ripened cheese.</title>
        <authorList>
            <consortium name="US DOE Joint Genome Institute (JGI-PGF)"/>
            <person name="Walter F."/>
            <person name="Albersmeier A."/>
            <person name="Kalinowski J."/>
            <person name="Ruckert C."/>
        </authorList>
    </citation>
    <scope>NUCLEOTIDE SEQUENCE</scope>
    <source>
        <strain evidence="2">JCM 3302</strain>
    </source>
</reference>
<feature type="compositionally biased region" description="Basic and acidic residues" evidence="1">
    <location>
        <begin position="43"/>
        <end position="55"/>
    </location>
</feature>
<feature type="region of interest" description="Disordered" evidence="1">
    <location>
        <begin position="1"/>
        <end position="93"/>
    </location>
</feature>
<feature type="compositionally biased region" description="Basic and acidic residues" evidence="1">
    <location>
        <begin position="12"/>
        <end position="26"/>
    </location>
</feature>
<dbReference type="Proteomes" id="UP000641386">
    <property type="component" value="Unassembled WGS sequence"/>
</dbReference>
<evidence type="ECO:0000313" key="3">
    <source>
        <dbReference type="Proteomes" id="UP000641386"/>
    </source>
</evidence>
<reference evidence="2" key="2">
    <citation type="submission" date="2020-09" db="EMBL/GenBank/DDBJ databases">
        <authorList>
            <person name="Sun Q."/>
            <person name="Ohkuma M."/>
        </authorList>
    </citation>
    <scope>NUCLEOTIDE SEQUENCE</scope>
    <source>
        <strain evidence="2">JCM 3302</strain>
    </source>
</reference>
<proteinExistence type="predicted"/>
<protein>
    <submittedName>
        <fullName evidence="2">Uncharacterized protein</fullName>
    </submittedName>
</protein>